<gene>
    <name evidence="2" type="ORF">EX30DRAFT_395492</name>
</gene>
<feature type="compositionally biased region" description="Basic residues" evidence="1">
    <location>
        <begin position="202"/>
        <end position="213"/>
    </location>
</feature>
<feature type="compositionally biased region" description="Acidic residues" evidence="1">
    <location>
        <begin position="260"/>
        <end position="271"/>
    </location>
</feature>
<name>A0A4S2MYR0_9PEZI</name>
<feature type="compositionally biased region" description="Basic residues" evidence="1">
    <location>
        <begin position="115"/>
        <end position="137"/>
    </location>
</feature>
<accession>A0A4S2MYR0</accession>
<evidence type="ECO:0000313" key="2">
    <source>
        <dbReference type="EMBL" id="TGZ81713.1"/>
    </source>
</evidence>
<feature type="compositionally biased region" description="Polar residues" evidence="1">
    <location>
        <begin position="387"/>
        <end position="409"/>
    </location>
</feature>
<dbReference type="EMBL" id="ML220118">
    <property type="protein sequence ID" value="TGZ81713.1"/>
    <property type="molecule type" value="Genomic_DNA"/>
</dbReference>
<feature type="compositionally biased region" description="Low complexity" evidence="1">
    <location>
        <begin position="90"/>
        <end position="102"/>
    </location>
</feature>
<feature type="region of interest" description="Disordered" evidence="1">
    <location>
        <begin position="493"/>
        <end position="560"/>
    </location>
</feature>
<sequence length="810" mass="88884">MTLQHPSSSPPSSPDPLAITIPPTPLRRSRKSTPTTTIPMSLASPSPTKMTATSHIDTMSPWRIKVVVEAERDDGDSELASPPPRRATVRGRTVTTKVPVKGLESSEDEAVEGKRKGRKATPRRRVGAGRARTKSRGRAGSEEMGDTITVAQVEDSEGVVNGEVTAKPTRRKSTARKPRKKKEAEKTVDGAEDEITEETQKPKRKASTKRTSRKTTTDKEETTATTTTTIATRRRTKKAAPKPSEDPELPPPQAPTPVNEEADNSDGDEDPWLSMSLPPRSTAQHPEMSHMENKASYTPRRVENHGRGPKAPRMAPTPAVVGTRSFYGTMGDGREDSLDELTTTSGKGKADYTLTDAYDGIEPEDPEPHEMPPSQGDDFTHDESSTHKTASSSHQPTQTLKSPEQSQHSLYPLLELPDHDNLGLGLRFSTRYITPETQARFSPPKPPAPRRRLENNETPDLGQIVEASGNLSRRIEEDEIRTMVGRGIVEGVLDKQSPPRRSRMLTPDSMDDDDGDDGYVLVTEEQTEAIVGGSSFRKGKSPEKPAQESSIMSRAPQASNRTAILQAEWAQEREEVRRRAQEVGALTINSDNTDDDGSHTPHDDDDDDNQTNPQAPGDRTRLLEQQWAADRAAVTAAALEAGAITIHSDDSSVRITPPGSQSAPSTDGDYRGQETIDFEASLANHLANQSGIVCSPKPARYAADMLPQHLLWKPAQYAHLLNVLGSRSTPKTCPTKYEVLILMKHPMLRGWTEKVGVDEEGWMELTGKEAASVERFVRREKVMGRGWSREEVVRRVAGIRIARILGVEGV</sequence>
<feature type="region of interest" description="Disordered" evidence="1">
    <location>
        <begin position="585"/>
        <end position="617"/>
    </location>
</feature>
<organism evidence="2 3">
    <name type="scientific">Ascodesmis nigricans</name>
    <dbReference type="NCBI Taxonomy" id="341454"/>
    <lineage>
        <taxon>Eukaryota</taxon>
        <taxon>Fungi</taxon>
        <taxon>Dikarya</taxon>
        <taxon>Ascomycota</taxon>
        <taxon>Pezizomycotina</taxon>
        <taxon>Pezizomycetes</taxon>
        <taxon>Pezizales</taxon>
        <taxon>Ascodesmidaceae</taxon>
        <taxon>Ascodesmis</taxon>
    </lineage>
</organism>
<dbReference type="Proteomes" id="UP000298138">
    <property type="component" value="Unassembled WGS sequence"/>
</dbReference>
<evidence type="ECO:0000313" key="3">
    <source>
        <dbReference type="Proteomes" id="UP000298138"/>
    </source>
</evidence>
<feature type="compositionally biased region" description="Polar residues" evidence="1">
    <location>
        <begin position="431"/>
        <end position="440"/>
    </location>
</feature>
<reference evidence="2 3" key="1">
    <citation type="submission" date="2019-04" db="EMBL/GenBank/DDBJ databases">
        <title>Comparative genomics and transcriptomics to analyze fruiting body development in filamentous ascomycetes.</title>
        <authorList>
            <consortium name="DOE Joint Genome Institute"/>
            <person name="Lutkenhaus R."/>
            <person name="Traeger S."/>
            <person name="Breuer J."/>
            <person name="Kuo A."/>
            <person name="Lipzen A."/>
            <person name="Pangilinan J."/>
            <person name="Dilworth D."/>
            <person name="Sandor L."/>
            <person name="Poggeler S."/>
            <person name="Barry K."/>
            <person name="Grigoriev I.V."/>
            <person name="Nowrousian M."/>
        </authorList>
    </citation>
    <scope>NUCLEOTIDE SEQUENCE [LARGE SCALE GENOMIC DNA]</scope>
    <source>
        <strain evidence="2 3">CBS 389.68</strain>
    </source>
</reference>
<feature type="compositionally biased region" description="Polar residues" evidence="1">
    <location>
        <begin position="32"/>
        <end position="57"/>
    </location>
</feature>
<protein>
    <submittedName>
        <fullName evidence="2">Uncharacterized protein</fullName>
    </submittedName>
</protein>
<proteinExistence type="predicted"/>
<feature type="compositionally biased region" description="Basic residues" evidence="1">
    <location>
        <begin position="168"/>
        <end position="181"/>
    </location>
</feature>
<dbReference type="OrthoDB" id="10687979at2759"/>
<feature type="compositionally biased region" description="Polar residues" evidence="1">
    <location>
        <begin position="547"/>
        <end position="560"/>
    </location>
</feature>
<dbReference type="InParanoid" id="A0A4S2MYR0"/>
<dbReference type="AlphaFoldDB" id="A0A4S2MYR0"/>
<evidence type="ECO:0000256" key="1">
    <source>
        <dbReference type="SAM" id="MobiDB-lite"/>
    </source>
</evidence>
<feature type="region of interest" description="Disordered" evidence="1">
    <location>
        <begin position="649"/>
        <end position="672"/>
    </location>
</feature>
<keyword evidence="3" id="KW-1185">Reference proteome</keyword>
<feature type="region of interest" description="Disordered" evidence="1">
    <location>
        <begin position="1"/>
        <end position="470"/>
    </location>
</feature>